<evidence type="ECO:0000259" key="1">
    <source>
        <dbReference type="Pfam" id="PF01965"/>
    </source>
</evidence>
<dbReference type="SUPFAM" id="SSF52317">
    <property type="entry name" value="Class I glutamine amidotransferase-like"/>
    <property type="match status" value="1"/>
</dbReference>
<dbReference type="InterPro" id="IPR052158">
    <property type="entry name" value="INH-QAR"/>
</dbReference>
<sequence length="231" mass="24182">MTIRFGLLIFPNVQQLDLTGPYEVFASARDSEVHLMWKDLAPLRTATGLVLTPTTTFADCPPLDVVCVPGGSGINALLEDAETLDFVRARAGEARYITSVCTGALVLGAAGLLEGRRATTHWYAHDFLARFGAIPTEGRIVRDGNVISAGGVTSGIDFGLAVLAELYGQSEAEIVQLGLEYAPAPPFASGTPAEATPEILAAAKDRLGGSRRAREAILDRMGLGAGAPTSA</sequence>
<dbReference type="AlphaFoldDB" id="A0A6A7XXP3"/>
<dbReference type="Proteomes" id="UP000332515">
    <property type="component" value="Unassembled WGS sequence"/>
</dbReference>
<dbReference type="Gene3D" id="3.40.50.880">
    <property type="match status" value="1"/>
</dbReference>
<dbReference type="PANTHER" id="PTHR43130">
    <property type="entry name" value="ARAC-FAMILY TRANSCRIPTIONAL REGULATOR"/>
    <property type="match status" value="1"/>
</dbReference>
<keyword evidence="3" id="KW-1185">Reference proteome</keyword>
<proteinExistence type="predicted"/>
<gene>
    <name evidence="2" type="ORF">F0357_00535</name>
</gene>
<dbReference type="Pfam" id="PF01965">
    <property type="entry name" value="DJ-1_PfpI"/>
    <property type="match status" value="1"/>
</dbReference>
<accession>A0A6A7XXP3</accession>
<name>A0A6A7XXP3_9HYPH</name>
<organism evidence="2 3">
    <name type="scientific">Segnochrobactrum spirostomi</name>
    <dbReference type="NCBI Taxonomy" id="2608987"/>
    <lineage>
        <taxon>Bacteria</taxon>
        <taxon>Pseudomonadati</taxon>
        <taxon>Pseudomonadota</taxon>
        <taxon>Alphaproteobacteria</taxon>
        <taxon>Hyphomicrobiales</taxon>
        <taxon>Segnochrobactraceae</taxon>
        <taxon>Segnochrobactrum</taxon>
    </lineage>
</organism>
<protein>
    <submittedName>
        <fullName evidence="2">DJ-1/PfpI family protein</fullName>
    </submittedName>
</protein>
<dbReference type="GO" id="GO:0006355">
    <property type="term" value="P:regulation of DNA-templated transcription"/>
    <property type="evidence" value="ECO:0007669"/>
    <property type="project" value="TreeGrafter"/>
</dbReference>
<comment type="caution">
    <text evidence="2">The sequence shown here is derived from an EMBL/GenBank/DDBJ whole genome shotgun (WGS) entry which is preliminary data.</text>
</comment>
<evidence type="ECO:0000313" key="2">
    <source>
        <dbReference type="EMBL" id="MQT11185.1"/>
    </source>
</evidence>
<dbReference type="CDD" id="cd03139">
    <property type="entry name" value="GATase1_PfpI_2"/>
    <property type="match status" value="1"/>
</dbReference>
<dbReference type="InterPro" id="IPR029062">
    <property type="entry name" value="Class_I_gatase-like"/>
</dbReference>
<feature type="domain" description="DJ-1/PfpI" evidence="1">
    <location>
        <begin position="7"/>
        <end position="164"/>
    </location>
</feature>
<reference evidence="2 3" key="1">
    <citation type="submission" date="2019-09" db="EMBL/GenBank/DDBJ databases">
        <title>Segnochrobactrum spirostomi gen. nov., sp. nov., isolated from the ciliate Spirostomum cf. yagiui and description of a novel family, Segnochrobactraceae fam. nov. within the order Rhizobiales of the class Alphaproteobacteria.</title>
        <authorList>
            <person name="Akter S."/>
            <person name="Shazib S.U.A."/>
            <person name="Shin M.K."/>
        </authorList>
    </citation>
    <scope>NUCLEOTIDE SEQUENCE [LARGE SCALE GENOMIC DNA]</scope>
    <source>
        <strain evidence="2 3">Sp-1</strain>
    </source>
</reference>
<dbReference type="RefSeq" id="WP_153477583.1">
    <property type="nucleotide sequence ID" value="NZ_VWNA01000001.1"/>
</dbReference>
<dbReference type="InterPro" id="IPR002818">
    <property type="entry name" value="DJ-1/PfpI"/>
</dbReference>
<evidence type="ECO:0000313" key="3">
    <source>
        <dbReference type="Proteomes" id="UP000332515"/>
    </source>
</evidence>
<dbReference type="PANTHER" id="PTHR43130:SF2">
    <property type="entry name" value="DJ-1_PFPI DOMAIN-CONTAINING PROTEIN"/>
    <property type="match status" value="1"/>
</dbReference>
<dbReference type="EMBL" id="VWNA01000001">
    <property type="protein sequence ID" value="MQT11185.1"/>
    <property type="molecule type" value="Genomic_DNA"/>
</dbReference>